<dbReference type="InParanoid" id="Q2H7R0"/>
<dbReference type="STRING" id="306901.Q2H7R0"/>
<feature type="coiled-coil region" evidence="1">
    <location>
        <begin position="705"/>
        <end position="843"/>
    </location>
</feature>
<feature type="compositionally biased region" description="Low complexity" evidence="2">
    <location>
        <begin position="219"/>
        <end position="232"/>
    </location>
</feature>
<feature type="region of interest" description="Disordered" evidence="2">
    <location>
        <begin position="925"/>
        <end position="960"/>
    </location>
</feature>
<dbReference type="HOGENOM" id="CLU_279927_0_0_1"/>
<dbReference type="VEuPathDB" id="FungiDB:CHGG_05305"/>
<feature type="compositionally biased region" description="Basic and acidic residues" evidence="2">
    <location>
        <begin position="941"/>
        <end position="950"/>
    </location>
</feature>
<feature type="compositionally biased region" description="Polar residues" evidence="2">
    <location>
        <begin position="434"/>
        <end position="449"/>
    </location>
</feature>
<dbReference type="PANTHER" id="PTHR43941">
    <property type="entry name" value="STRUCTURAL MAINTENANCE OF CHROMOSOMES PROTEIN 2"/>
    <property type="match status" value="1"/>
</dbReference>
<organism evidence="3 4">
    <name type="scientific">Chaetomium globosum (strain ATCC 6205 / CBS 148.51 / DSM 1962 / NBRC 6347 / NRRL 1970)</name>
    <name type="common">Soil fungus</name>
    <dbReference type="NCBI Taxonomy" id="306901"/>
    <lineage>
        <taxon>Eukaryota</taxon>
        <taxon>Fungi</taxon>
        <taxon>Dikarya</taxon>
        <taxon>Ascomycota</taxon>
        <taxon>Pezizomycotina</taxon>
        <taxon>Sordariomycetes</taxon>
        <taxon>Sordariomycetidae</taxon>
        <taxon>Sordariales</taxon>
        <taxon>Chaetomiaceae</taxon>
        <taxon>Chaetomium</taxon>
    </lineage>
</organism>
<name>Q2H7R0_CHAGB</name>
<dbReference type="SUPFAM" id="SSF90257">
    <property type="entry name" value="Myosin rod fragments"/>
    <property type="match status" value="2"/>
</dbReference>
<accession>Q2H7R0</accession>
<proteinExistence type="predicted"/>
<dbReference type="GeneID" id="4391489"/>
<feature type="region of interest" description="Disordered" evidence="2">
    <location>
        <begin position="513"/>
        <end position="565"/>
    </location>
</feature>
<feature type="compositionally biased region" description="Basic residues" evidence="2">
    <location>
        <begin position="53"/>
        <end position="65"/>
    </location>
</feature>
<dbReference type="RefSeq" id="XP_001221400.1">
    <property type="nucleotide sequence ID" value="XM_001221399.1"/>
</dbReference>
<feature type="compositionally biased region" description="Polar residues" evidence="2">
    <location>
        <begin position="233"/>
        <end position="243"/>
    </location>
</feature>
<feature type="region of interest" description="Disordered" evidence="2">
    <location>
        <begin position="428"/>
        <end position="481"/>
    </location>
</feature>
<evidence type="ECO:0000256" key="2">
    <source>
        <dbReference type="SAM" id="MobiDB-lite"/>
    </source>
</evidence>
<reference evidence="4" key="1">
    <citation type="journal article" date="2015" name="Genome Announc.">
        <title>Draft genome sequence of the cellulolytic fungus Chaetomium globosum.</title>
        <authorList>
            <person name="Cuomo C.A."/>
            <person name="Untereiner W.A."/>
            <person name="Ma L.-J."/>
            <person name="Grabherr M."/>
            <person name="Birren B.W."/>
        </authorList>
    </citation>
    <scope>NUCLEOTIDE SEQUENCE [LARGE SCALE GENOMIC DNA]</scope>
    <source>
        <strain evidence="4">ATCC 6205 / CBS 148.51 / DSM 1962 / NBRC 6347 / NRRL 1970</strain>
    </source>
</reference>
<gene>
    <name evidence="3" type="ORF">CHGG_05305</name>
</gene>
<feature type="compositionally biased region" description="Basic and acidic residues" evidence="2">
    <location>
        <begin position="192"/>
        <end position="205"/>
    </location>
</feature>
<feature type="region of interest" description="Disordered" evidence="2">
    <location>
        <begin position="1"/>
        <end position="248"/>
    </location>
</feature>
<evidence type="ECO:0000313" key="3">
    <source>
        <dbReference type="EMBL" id="EAQ88686.1"/>
    </source>
</evidence>
<feature type="coiled-coil region" evidence="1">
    <location>
        <begin position="336"/>
        <end position="387"/>
    </location>
</feature>
<dbReference type="eggNOG" id="ENOG502SC5D">
    <property type="taxonomic scope" value="Eukaryota"/>
</dbReference>
<dbReference type="OrthoDB" id="10255512at2759"/>
<dbReference type="EMBL" id="CH408031">
    <property type="protein sequence ID" value="EAQ88686.1"/>
    <property type="molecule type" value="Genomic_DNA"/>
</dbReference>
<dbReference type="OMA" id="AKHHEIE"/>
<sequence length="982" mass="107306">MERERQYLRPRVGGTVTPGSETRSSGRPAEWPQWEPERQREHDSEREQPVKSILRKTVRPSTRPRRNSDTSVTSSNFHGVGSDSELGSSSVVSSSVVSSSVVSSSVVSSSAASSSAASSSLPQPVPSNSTALPRKVLKAKFPGIPAERQGVISLRPSRGSSPNTPSVYHVPPVRSVLSSQYTPDNRRHGRRGSYDRHDKLYHSTDPETESAVSEMSDLSSTTEATTIISSPSDSGASDVTPTETVAKPTPSVRFTPSVIGSESVASSIITPVRKAKPRLTIRAPPPSEADRTVVKSGSRSVQIKMLPLTAETPESRYTRELERYQQEMERSMMHRIDLLEADRETLRESEAKLRRELDDNSTRLTTLDREKAALEKERNTERRSREQVLVMLEKQKAVFDEFRSNFDLQKAMLEEVEKERDAHCQGGRQECTFKGSSTPLGKCLTNTRRPQAPRGAPDPTRSPLSKPAGTPFQEQRDNKDKEIAELLANREKLQTEMGVLTARVTATKDELKAAEEEQQKLRDTAKQERKAAEEEQQKIRDTAKQEKKALREELEEEHAAAKNRAIELEQQKVELETAKARVEQEKVEVEAKLDAAEGQIATLSTQVDVFTASTSDLNATIAVLEEEFSTSKAEVANLKTQIEGLESDKADLQKQIEGLDAEKTEMQAQIHTLSTDLAGAKDANISIASQKLDLAKEMAGVSGALTTAQAEITKLIAEKAAAQAAADAEAAKIPALESTKAELVGKVVELEGKVSESEATITELRGKVTVLQGEADKIPGLFTERVVTESKVADLEKEAASLKAKIAEVEAEAGKLPPLQAAKSELEGKVSSLEDQITQLQSELSKDPDATAAALRADLEAKGQEITRRIDEINTLTAANTTLSVQLGATQQQVNSLQESLNSVTQSYNTATGQVVDLQQRVDQLASASRRVRRSRTSSPQKKEKDRDSSSGRSKKDKHLMVVRNPGDRGALSVMLQIAAAI</sequence>
<dbReference type="Gene3D" id="6.10.250.3110">
    <property type="match status" value="1"/>
</dbReference>
<evidence type="ECO:0000313" key="4">
    <source>
        <dbReference type="Proteomes" id="UP000001056"/>
    </source>
</evidence>
<dbReference type="Gene3D" id="1.10.287.510">
    <property type="entry name" value="Helix hairpin bin"/>
    <property type="match status" value="1"/>
</dbReference>
<keyword evidence="4" id="KW-1185">Reference proteome</keyword>
<keyword evidence="1" id="KW-0175">Coiled coil</keyword>
<dbReference type="AlphaFoldDB" id="Q2H7R0"/>
<dbReference type="PANTHER" id="PTHR43941:SF1">
    <property type="entry name" value="STRUCTURAL MAINTENANCE OF CHROMOSOMES PROTEIN 2"/>
    <property type="match status" value="1"/>
</dbReference>
<feature type="compositionally biased region" description="Basic and acidic residues" evidence="2">
    <location>
        <begin position="35"/>
        <end position="49"/>
    </location>
</feature>
<feature type="compositionally biased region" description="Low complexity" evidence="2">
    <location>
        <begin position="88"/>
        <end position="120"/>
    </location>
</feature>
<protein>
    <submittedName>
        <fullName evidence="3">Uncharacterized protein</fullName>
    </submittedName>
</protein>
<dbReference type="Proteomes" id="UP000001056">
    <property type="component" value="Unassembled WGS sequence"/>
</dbReference>
<dbReference type="Gene3D" id="1.20.5.340">
    <property type="match status" value="1"/>
</dbReference>
<evidence type="ECO:0000256" key="1">
    <source>
        <dbReference type="SAM" id="Coils"/>
    </source>
</evidence>